<dbReference type="Gene3D" id="3.20.20.100">
    <property type="entry name" value="NADP-dependent oxidoreductase domain"/>
    <property type="match status" value="1"/>
</dbReference>
<dbReference type="InterPro" id="IPR023210">
    <property type="entry name" value="NADP_OxRdtase_dom"/>
</dbReference>
<dbReference type="Proteomes" id="UP000758155">
    <property type="component" value="Unassembled WGS sequence"/>
</dbReference>
<reference evidence="4" key="1">
    <citation type="submission" date="2019-04" db="EMBL/GenBank/DDBJ databases">
        <title>Sequencing of skin fungus with MAO and IRED activity.</title>
        <authorList>
            <person name="Marsaioli A.J."/>
            <person name="Bonatto J.M.C."/>
            <person name="Reis Junior O."/>
        </authorList>
    </citation>
    <scope>NUCLEOTIDE SEQUENCE</scope>
    <source>
        <strain evidence="4">28M1</strain>
    </source>
</reference>
<proteinExistence type="predicted"/>
<evidence type="ECO:0000259" key="3">
    <source>
        <dbReference type="Pfam" id="PF00248"/>
    </source>
</evidence>
<sequence>MSTISASRSIGGRPLGQVGYGLMSLTLPWAPVDHDTACRCLKKALQEGANLWNGGIHYGTPTANSLHLLRHYFEKYPEGAEKVVVSIKGALGPTREPTGIAEAIRASVEEAYRVLKGIKTIDIFEMARVDPNVSIETSIRALAELVAEGKIGGVGLSEVDATTIRKANAVHEISAVEIELSLFTPDPIYNGIMDTCAELGIPVAAYSPLGRGLLTGTYRKHSDIPTNDFRHILARFKPEAFEQNAKLIEAVGKLAQRKGMTPAQLALAWVVRQGAIPIPGSSKIERVEANCRVMELKEENWKELESLRKQYPVAGERQTEQLQMLEEELESMAHALISEPNRDDEVAIAKRAPLTSTGTVPVEETNLNLGITDLHATPTVTLRSSQISYVDTLIEATASFTDLSQYEVQILLDRYNMLMVPHMPFVSQRALPTTASSNMSSLLLKAVVTVAYFHDAAVQKTLVEELIQCIISRIFTDAEKSLELLQALLVLCAWYNPHIFTSSSHASLLHMCMALTTDLAINRDPTSCEMAHMASAVKSCGIPETIKTVNDEERRAVLGVFWVMSTVFTSFRKTDVPNWTPRLQKCLETLKKTALENDRVLVALVQSQKIMHQAVSQSLPHSSEALQTEIDDNSPVGNSPANSVAWTLLSLQRECARIATWEPSFLAHNLEGIWFCISALTSYLTLYNSIPVSSYLTVPFTVFAQFAYVFVVMVRASPTHFDGFDGTLL</sequence>
<gene>
    <name evidence="4" type="primary">PLR1</name>
    <name evidence="4" type="ORF">E8E12_001640</name>
</gene>
<dbReference type="GO" id="GO:0016491">
    <property type="term" value="F:oxidoreductase activity"/>
    <property type="evidence" value="ECO:0007669"/>
    <property type="project" value="UniProtKB-KW"/>
</dbReference>
<dbReference type="InterPro" id="IPR036812">
    <property type="entry name" value="NAD(P)_OxRdtase_dom_sf"/>
</dbReference>
<evidence type="ECO:0000256" key="2">
    <source>
        <dbReference type="SAM" id="Phobius"/>
    </source>
</evidence>
<organism evidence="4 5">
    <name type="scientific">Didymella heteroderae</name>
    <dbReference type="NCBI Taxonomy" id="1769908"/>
    <lineage>
        <taxon>Eukaryota</taxon>
        <taxon>Fungi</taxon>
        <taxon>Dikarya</taxon>
        <taxon>Ascomycota</taxon>
        <taxon>Pezizomycotina</taxon>
        <taxon>Dothideomycetes</taxon>
        <taxon>Pleosporomycetidae</taxon>
        <taxon>Pleosporales</taxon>
        <taxon>Pleosporineae</taxon>
        <taxon>Didymellaceae</taxon>
        <taxon>Didymella</taxon>
    </lineage>
</organism>
<dbReference type="SUPFAM" id="SSF51430">
    <property type="entry name" value="NAD(P)-linked oxidoreductase"/>
    <property type="match status" value="1"/>
</dbReference>
<comment type="caution">
    <text evidence="4">The sequence shown here is derived from an EMBL/GenBank/DDBJ whole genome shotgun (WGS) entry which is preliminary data.</text>
</comment>
<evidence type="ECO:0000256" key="1">
    <source>
        <dbReference type="ARBA" id="ARBA00023002"/>
    </source>
</evidence>
<dbReference type="EMBL" id="SWKV01000044">
    <property type="protein sequence ID" value="KAF3037185.1"/>
    <property type="molecule type" value="Genomic_DNA"/>
</dbReference>
<feature type="transmembrane region" description="Helical" evidence="2">
    <location>
        <begin position="692"/>
        <end position="714"/>
    </location>
</feature>
<dbReference type="PANTHER" id="PTHR43625:SF78">
    <property type="entry name" value="PYRIDOXAL REDUCTASE-RELATED"/>
    <property type="match status" value="1"/>
</dbReference>
<accession>A0A9P4WNU2</accession>
<keyword evidence="5" id="KW-1185">Reference proteome</keyword>
<dbReference type="OrthoDB" id="37537at2759"/>
<dbReference type="InterPro" id="IPR050791">
    <property type="entry name" value="Aldo-Keto_reductase"/>
</dbReference>
<keyword evidence="2" id="KW-1133">Transmembrane helix</keyword>
<dbReference type="CDD" id="cd19077">
    <property type="entry name" value="AKR_AKR8A1-2"/>
    <property type="match status" value="1"/>
</dbReference>
<keyword evidence="1" id="KW-0560">Oxidoreductase</keyword>
<dbReference type="PANTHER" id="PTHR43625">
    <property type="entry name" value="AFLATOXIN B1 ALDEHYDE REDUCTASE"/>
    <property type="match status" value="1"/>
</dbReference>
<dbReference type="AlphaFoldDB" id="A0A9P4WNU2"/>
<keyword evidence="2" id="KW-0812">Transmembrane</keyword>
<dbReference type="GO" id="GO:0005737">
    <property type="term" value="C:cytoplasm"/>
    <property type="evidence" value="ECO:0007669"/>
    <property type="project" value="TreeGrafter"/>
</dbReference>
<dbReference type="Pfam" id="PF00248">
    <property type="entry name" value="Aldo_ket_red"/>
    <property type="match status" value="1"/>
</dbReference>
<name>A0A9P4WNU2_9PLEO</name>
<keyword evidence="2" id="KW-0472">Membrane</keyword>
<evidence type="ECO:0000313" key="4">
    <source>
        <dbReference type="EMBL" id="KAF3037185.1"/>
    </source>
</evidence>
<feature type="domain" description="NADP-dependent oxidoreductase" evidence="3">
    <location>
        <begin position="18"/>
        <end position="308"/>
    </location>
</feature>
<evidence type="ECO:0000313" key="5">
    <source>
        <dbReference type="Proteomes" id="UP000758155"/>
    </source>
</evidence>
<protein>
    <submittedName>
        <fullName evidence="4">Pyridoxine 4-dehydrogenase</fullName>
    </submittedName>
</protein>